<evidence type="ECO:0000256" key="2">
    <source>
        <dbReference type="ARBA" id="ARBA00022598"/>
    </source>
</evidence>
<comment type="similarity">
    <text evidence="1">Belongs to the ATP-dependent AMP-binding enzyme family.</text>
</comment>
<dbReference type="InterPro" id="IPR042099">
    <property type="entry name" value="ANL_N_sf"/>
</dbReference>
<dbReference type="Gene3D" id="3.30.300.30">
    <property type="match status" value="1"/>
</dbReference>
<keyword evidence="6" id="KW-1185">Reference proteome</keyword>
<evidence type="ECO:0000259" key="3">
    <source>
        <dbReference type="Pfam" id="PF00501"/>
    </source>
</evidence>
<accession>A0A7W7S5D3</accession>
<dbReference type="AlphaFoldDB" id="A0A7W7S5D3"/>
<dbReference type="Pfam" id="PF13193">
    <property type="entry name" value="AMP-binding_C"/>
    <property type="match status" value="1"/>
</dbReference>
<evidence type="ECO:0000256" key="1">
    <source>
        <dbReference type="ARBA" id="ARBA00006432"/>
    </source>
</evidence>
<sequence length="549" mass="59069">MGSFEFAPAPEQGKLTSFYDRNGYQSPALIAPLMRRNKREFGALPAVFDGEVTLTWRELIDAAARFAGFLSSRGVGPGDVVTWQVPNWWESLVVAYGIWAAGAISSPVVPIYREHELRAVLAAVRPACVVAPEEFRGRRHTEMIEEACRASGWQPAVRVVLRGRATGWTPFGDAMAGRGHLADGRDPDEPALVGFTSGTTSGAKGVVHSVRSFIASPLRSSRMMPTGWTDRSYMPAPVAHATGMLSAIAVPLFTGSSIVLRDRWDAEQAIDDIARYAVTSSAGAAVFIQELLDALDGRGMDRLALPGGYPCGGSSIPTSLAEAAEARGLIPARSFGMTECPGVTGSSPRLDPPEIRLATDGWVAAGCEVRVVGMSGEDVAVGEAGEFWIRGPQMALGYIDPEHTREGFDEAGWFRTGDLGRLQRHDVGDGEVRYSATVTGRVKEIINRGGEKISAREIEDVLVRHPAVAEAAVVSAPHDRLGEQPAAFVLFRPEIEVGFEDLAAFLKSTGLAPQKIPQVWRHVHEMPRTASGKVMKHVLQSQFAKPPVG</sequence>
<dbReference type="InterPro" id="IPR025110">
    <property type="entry name" value="AMP-bd_C"/>
</dbReference>
<dbReference type="InterPro" id="IPR020845">
    <property type="entry name" value="AMP-binding_CS"/>
</dbReference>
<protein>
    <submittedName>
        <fullName evidence="5">Acyl-CoA synthetase</fullName>
        <ecNumber evidence="5">6.2.1.-</ecNumber>
    </submittedName>
</protein>
<dbReference type="GO" id="GO:0031956">
    <property type="term" value="F:medium-chain fatty acid-CoA ligase activity"/>
    <property type="evidence" value="ECO:0007669"/>
    <property type="project" value="TreeGrafter"/>
</dbReference>
<gene>
    <name evidence="5" type="ORF">FHR32_008587</name>
</gene>
<dbReference type="PANTHER" id="PTHR43201">
    <property type="entry name" value="ACYL-COA SYNTHETASE"/>
    <property type="match status" value="1"/>
</dbReference>
<dbReference type="InterPro" id="IPR045851">
    <property type="entry name" value="AMP-bd_C_sf"/>
</dbReference>
<dbReference type="SUPFAM" id="SSF56801">
    <property type="entry name" value="Acetyl-CoA synthetase-like"/>
    <property type="match status" value="1"/>
</dbReference>
<dbReference type="PROSITE" id="PS00455">
    <property type="entry name" value="AMP_BINDING"/>
    <property type="match status" value="1"/>
</dbReference>
<proteinExistence type="inferred from homology"/>
<dbReference type="InterPro" id="IPR000873">
    <property type="entry name" value="AMP-dep_synth/lig_dom"/>
</dbReference>
<name>A0A7W7S5D3_9ACTN</name>
<dbReference type="GO" id="GO:0006631">
    <property type="term" value="P:fatty acid metabolic process"/>
    <property type="evidence" value="ECO:0007669"/>
    <property type="project" value="TreeGrafter"/>
</dbReference>
<keyword evidence="2 5" id="KW-0436">Ligase</keyword>
<dbReference type="Gene3D" id="3.40.50.12780">
    <property type="entry name" value="N-terminal domain of ligase-like"/>
    <property type="match status" value="1"/>
</dbReference>
<dbReference type="Proteomes" id="UP000534286">
    <property type="component" value="Unassembled WGS sequence"/>
</dbReference>
<comment type="caution">
    <text evidence="5">The sequence shown here is derived from an EMBL/GenBank/DDBJ whole genome shotgun (WGS) entry which is preliminary data.</text>
</comment>
<dbReference type="EMBL" id="JACHJU010000007">
    <property type="protein sequence ID" value="MBB4944184.1"/>
    <property type="molecule type" value="Genomic_DNA"/>
</dbReference>
<evidence type="ECO:0000259" key="4">
    <source>
        <dbReference type="Pfam" id="PF13193"/>
    </source>
</evidence>
<evidence type="ECO:0000313" key="5">
    <source>
        <dbReference type="EMBL" id="MBB4944184.1"/>
    </source>
</evidence>
<dbReference type="EC" id="6.2.1.-" evidence="5"/>
<feature type="domain" description="AMP-dependent synthetase/ligase" evidence="3">
    <location>
        <begin position="36"/>
        <end position="398"/>
    </location>
</feature>
<feature type="domain" description="AMP-binding enzyme C-terminal" evidence="4">
    <location>
        <begin position="457"/>
        <end position="533"/>
    </location>
</feature>
<dbReference type="RefSeq" id="WP_184760053.1">
    <property type="nucleotide sequence ID" value="NZ_BAABEK010000040.1"/>
</dbReference>
<reference evidence="5 6" key="1">
    <citation type="submission" date="2020-08" db="EMBL/GenBank/DDBJ databases">
        <title>Sequencing the genomes of 1000 actinobacteria strains.</title>
        <authorList>
            <person name="Klenk H.-P."/>
        </authorList>
    </citation>
    <scope>NUCLEOTIDE SEQUENCE [LARGE SCALE GENOMIC DNA]</scope>
    <source>
        <strain evidence="5 6">DSM 43023</strain>
    </source>
</reference>
<evidence type="ECO:0000313" key="6">
    <source>
        <dbReference type="Proteomes" id="UP000534286"/>
    </source>
</evidence>
<organism evidence="5 6">
    <name type="scientific">Streptosporangium album</name>
    <dbReference type="NCBI Taxonomy" id="47479"/>
    <lineage>
        <taxon>Bacteria</taxon>
        <taxon>Bacillati</taxon>
        <taxon>Actinomycetota</taxon>
        <taxon>Actinomycetes</taxon>
        <taxon>Streptosporangiales</taxon>
        <taxon>Streptosporangiaceae</taxon>
        <taxon>Streptosporangium</taxon>
    </lineage>
</organism>
<dbReference type="PANTHER" id="PTHR43201:SF5">
    <property type="entry name" value="MEDIUM-CHAIN ACYL-COA LIGASE ACSF2, MITOCHONDRIAL"/>
    <property type="match status" value="1"/>
</dbReference>
<dbReference type="Pfam" id="PF00501">
    <property type="entry name" value="AMP-binding"/>
    <property type="match status" value="1"/>
</dbReference>